<reference evidence="4" key="2">
    <citation type="submission" date="2011-02" db="EMBL/GenBank/DDBJ databases">
        <title>The complete genome of Pedobacter saltans DSM 12145.</title>
        <authorList>
            <consortium name="US DOE Joint Genome Institute (JGI-PGF)"/>
            <person name="Lucas S."/>
            <person name="Copeland A."/>
            <person name="Lapidus A."/>
            <person name="Bruce D."/>
            <person name="Goodwin L."/>
            <person name="Pitluck S."/>
            <person name="Kyrpides N."/>
            <person name="Mavromatis K."/>
            <person name="Pagani I."/>
            <person name="Ivanova N."/>
            <person name="Ovchinnikova G."/>
            <person name="Lu M."/>
            <person name="Detter J.C."/>
            <person name="Han C."/>
            <person name="Land M."/>
            <person name="Hauser L."/>
            <person name="Markowitz V."/>
            <person name="Cheng J.-F."/>
            <person name="Hugenholtz P."/>
            <person name="Woyke T."/>
            <person name="Wu D."/>
            <person name="Tindall B."/>
            <person name="Pomrenke H.G."/>
            <person name="Brambilla E."/>
            <person name="Klenk H.-P."/>
            <person name="Eisen J.A."/>
        </authorList>
    </citation>
    <scope>NUCLEOTIDE SEQUENCE [LARGE SCALE GENOMIC DNA]</scope>
    <source>
        <strain evidence="4">ATCC 51119 / DSM 12145 / JCM 21818 / LMG 10337 / NBRC 100064 / NCIMB 13643</strain>
    </source>
</reference>
<name>F0SD92_PSESL</name>
<dbReference type="InterPro" id="IPR001296">
    <property type="entry name" value="Glyco_trans_1"/>
</dbReference>
<accession>F0SD92</accession>
<organism evidence="3 4">
    <name type="scientific">Pseudopedobacter saltans (strain ATCC 51119 / DSM 12145 / JCM 21818 / CCUG 39354 / LMG 10337 / NBRC 100064 / NCIMB 13643)</name>
    <name type="common">Pedobacter saltans</name>
    <dbReference type="NCBI Taxonomy" id="762903"/>
    <lineage>
        <taxon>Bacteria</taxon>
        <taxon>Pseudomonadati</taxon>
        <taxon>Bacteroidota</taxon>
        <taxon>Sphingobacteriia</taxon>
        <taxon>Sphingobacteriales</taxon>
        <taxon>Sphingobacteriaceae</taxon>
        <taxon>Pseudopedobacter</taxon>
    </lineage>
</organism>
<dbReference type="InterPro" id="IPR028098">
    <property type="entry name" value="Glyco_trans_4-like_N"/>
</dbReference>
<dbReference type="GO" id="GO:0016757">
    <property type="term" value="F:glycosyltransferase activity"/>
    <property type="evidence" value="ECO:0007669"/>
    <property type="project" value="InterPro"/>
</dbReference>
<dbReference type="Gene3D" id="3.40.50.2000">
    <property type="entry name" value="Glycogen Phosphorylase B"/>
    <property type="match status" value="2"/>
</dbReference>
<dbReference type="STRING" id="762903.Pedsa_2330"/>
<evidence type="ECO:0000313" key="3">
    <source>
        <dbReference type="EMBL" id="ADY52878.1"/>
    </source>
</evidence>
<gene>
    <name evidence="3" type="ordered locus">Pedsa_2330</name>
</gene>
<reference evidence="3 4" key="1">
    <citation type="journal article" date="2011" name="Stand. Genomic Sci.">
        <title>Complete genome sequence of the gliding, heparinolytic Pedobacter saltans type strain (113).</title>
        <authorList>
            <person name="Liolios K."/>
            <person name="Sikorski J."/>
            <person name="Lu M."/>
            <person name="Nolan M."/>
            <person name="Lapidus A."/>
            <person name="Lucas S."/>
            <person name="Hammon N."/>
            <person name="Deshpande S."/>
            <person name="Cheng J.F."/>
            <person name="Tapia R."/>
            <person name="Han C."/>
            <person name="Goodwin L."/>
            <person name="Pitluck S."/>
            <person name="Huntemann M."/>
            <person name="Ivanova N."/>
            <person name="Pagani I."/>
            <person name="Mavromatis K."/>
            <person name="Ovchinikova G."/>
            <person name="Pati A."/>
            <person name="Chen A."/>
            <person name="Palaniappan K."/>
            <person name="Land M."/>
            <person name="Hauser L."/>
            <person name="Brambilla E.M."/>
            <person name="Kotsyurbenko O."/>
            <person name="Rohde M."/>
            <person name="Tindall B.J."/>
            <person name="Abt B."/>
            <person name="Goker M."/>
            <person name="Detter J.C."/>
            <person name="Woyke T."/>
            <person name="Bristow J."/>
            <person name="Eisen J.A."/>
            <person name="Markowitz V."/>
            <person name="Hugenholtz P."/>
            <person name="Klenk H.P."/>
            <person name="Kyrpides N.C."/>
        </authorList>
    </citation>
    <scope>NUCLEOTIDE SEQUENCE [LARGE SCALE GENOMIC DNA]</scope>
    <source>
        <strain evidence="4">ATCC 51119 / DSM 12145 / JCM 21818 / LMG 10337 / NBRC 100064 / NCIMB 13643</strain>
    </source>
</reference>
<dbReference type="Proteomes" id="UP000000310">
    <property type="component" value="Chromosome"/>
</dbReference>
<sequence length="437" mass="50308">MKILHIIASYKPAYIYGGPIMSVAKLCQELVKSAKWKVESKTQIARSKEREEEILNQPVSNSIREVQNGRYNFGIEGTFNTKLLTLNSIKVYTTLANGAEELPYPSGTVQSIDGVEVHYFKRWTKDHSHFSPALFWKLWKTAKEFDIIHIHAWWNLVSIFSCLIAVMKGKKIVFTPRGTLSTYSFNNRTSAAKKLFHQYIGKPLLKKCHIHTTSKREEMDMQILLNPKGITTISNLVELPWEQVDTLLQRHQDVNGSLKIIFLSRIEQKKGLELLFIVLSKTVYPFHLQIAGTGEADYISELKQLSNQLGIAQHLSWLGMLNKEEKFLQLAANDLFVLPSYDENFANVVIESLFSGTPVLITENVGLSDYVLEKDLGWVCERAEEDLLEKLNKAYNKISRQKIDSKRIQDTVIEDFKEDKLVERYWEMYREVLSGKL</sequence>
<evidence type="ECO:0000259" key="2">
    <source>
        <dbReference type="Pfam" id="PF13439"/>
    </source>
</evidence>
<dbReference type="EMBL" id="CP002545">
    <property type="protein sequence ID" value="ADY52878.1"/>
    <property type="molecule type" value="Genomic_DNA"/>
</dbReference>
<feature type="domain" description="Glycosyltransferase subfamily 4-like N-terminal" evidence="2">
    <location>
        <begin position="104"/>
        <end position="238"/>
    </location>
</feature>
<dbReference type="PANTHER" id="PTHR45871:SF1">
    <property type="entry name" value="PHOSPHATIDYLINOSITOL N-ACETYLGLUCOSAMINYLTRANSFERASE SUBUNIT A"/>
    <property type="match status" value="1"/>
</dbReference>
<dbReference type="Pfam" id="PF00534">
    <property type="entry name" value="Glycos_transf_1"/>
    <property type="match status" value="1"/>
</dbReference>
<dbReference type="Pfam" id="PF13439">
    <property type="entry name" value="Glyco_transf_4"/>
    <property type="match status" value="1"/>
</dbReference>
<dbReference type="KEGG" id="psn:Pedsa_2330"/>
<keyword evidence="3" id="KW-0808">Transferase</keyword>
<dbReference type="RefSeq" id="WP_013633364.1">
    <property type="nucleotide sequence ID" value="NC_015177.1"/>
</dbReference>
<dbReference type="SUPFAM" id="SSF53756">
    <property type="entry name" value="UDP-Glycosyltransferase/glycogen phosphorylase"/>
    <property type="match status" value="1"/>
</dbReference>
<evidence type="ECO:0000313" key="4">
    <source>
        <dbReference type="Proteomes" id="UP000000310"/>
    </source>
</evidence>
<proteinExistence type="predicted"/>
<dbReference type="AlphaFoldDB" id="F0SD92"/>
<dbReference type="PANTHER" id="PTHR45871">
    <property type="entry name" value="N-ACETYLGLUCOSAMINYL-PHOSPHATIDYLINOSITOL BIOSYNTHETIC PROTEIN"/>
    <property type="match status" value="1"/>
</dbReference>
<keyword evidence="4" id="KW-1185">Reference proteome</keyword>
<dbReference type="OrthoDB" id="9790710at2"/>
<dbReference type="HOGENOM" id="CLU_009583_2_1_10"/>
<dbReference type="eggNOG" id="COG0438">
    <property type="taxonomic scope" value="Bacteria"/>
</dbReference>
<feature type="domain" description="Glycosyl transferase family 1" evidence="1">
    <location>
        <begin position="253"/>
        <end position="397"/>
    </location>
</feature>
<evidence type="ECO:0000259" key="1">
    <source>
        <dbReference type="Pfam" id="PF00534"/>
    </source>
</evidence>
<dbReference type="NCBIfam" id="NF046085">
    <property type="entry name" value="XrtY_assoc_Gly1"/>
    <property type="match status" value="1"/>
</dbReference>
<protein>
    <submittedName>
        <fullName evidence="3">Glycosyl transferase group 1</fullName>
    </submittedName>
</protein>